<dbReference type="CDD" id="cd04194">
    <property type="entry name" value="GT8_A4GalT_like"/>
    <property type="match status" value="1"/>
</dbReference>
<dbReference type="InterPro" id="IPR029044">
    <property type="entry name" value="Nucleotide-diphossugar_trans"/>
</dbReference>
<sequence length="295" mass="33591">MATTITLVSICDNHYAEMLCALLKSIAENHHTGEPISYYIIDDQISTGRKKQVEQSVAAPDFTLNWIPLKKAIPANARVPIDLTMYPLNIYARLFISETLPGLERVIYLDVDTIVNGEISELWNTDLQGRIAGAVLDPLGTFDNPAGVGNYRELGLSGKSPYFNSGVLLLDLKAWKARNLGEEVLRIIYENRRFAKFPDQYGLNVALADNWTPIDPSWNAFASFEYQQLPNLVHFIAQKPIYEDYQGNVQFRDLFYGYLGRTAFRGFRPAARSNRFMQKGTQKLKKFFFKLFGRN</sequence>
<dbReference type="PANTHER" id="PTHR13778">
    <property type="entry name" value="GLYCOSYLTRANSFERASE 8 DOMAIN-CONTAINING PROTEIN"/>
    <property type="match status" value="1"/>
</dbReference>
<dbReference type="SUPFAM" id="SSF53448">
    <property type="entry name" value="Nucleotide-diphospho-sugar transferases"/>
    <property type="match status" value="1"/>
</dbReference>
<keyword evidence="2 4" id="KW-0808">Transferase</keyword>
<organism evidence="4 5">
    <name type="scientific">Pedobacter yulinensis</name>
    <dbReference type="NCBI Taxonomy" id="2126353"/>
    <lineage>
        <taxon>Bacteria</taxon>
        <taxon>Pseudomonadati</taxon>
        <taxon>Bacteroidota</taxon>
        <taxon>Sphingobacteriia</taxon>
        <taxon>Sphingobacteriales</taxon>
        <taxon>Sphingobacteriaceae</taxon>
        <taxon>Pedobacter</taxon>
    </lineage>
</organism>
<gene>
    <name evidence="4" type="ORF">C7T94_12435</name>
</gene>
<keyword evidence="5" id="KW-1185">Reference proteome</keyword>
<evidence type="ECO:0000313" key="5">
    <source>
        <dbReference type="Proteomes" id="UP000240912"/>
    </source>
</evidence>
<keyword evidence="3" id="KW-0479">Metal-binding</keyword>
<protein>
    <submittedName>
        <fullName evidence="4">Glycosyltransferase family 8 protein</fullName>
    </submittedName>
</protein>
<dbReference type="Pfam" id="PF01501">
    <property type="entry name" value="Glyco_transf_8"/>
    <property type="match status" value="1"/>
</dbReference>
<accession>A0A2T3HLR1</accession>
<dbReference type="OrthoDB" id="695971at2"/>
<proteinExistence type="predicted"/>
<keyword evidence="1" id="KW-0328">Glycosyltransferase</keyword>
<dbReference type="InterPro" id="IPR050748">
    <property type="entry name" value="Glycosyltrans_8_dom-fam"/>
</dbReference>
<dbReference type="InterPro" id="IPR002495">
    <property type="entry name" value="Glyco_trans_8"/>
</dbReference>
<dbReference type="RefSeq" id="WP_107215637.1">
    <property type="nucleotide sequence ID" value="NZ_KZ686269.1"/>
</dbReference>
<reference evidence="4 5" key="1">
    <citation type="submission" date="2018-03" db="EMBL/GenBank/DDBJ databases">
        <authorList>
            <person name="Keele B.F."/>
        </authorList>
    </citation>
    <scope>NUCLEOTIDE SEQUENCE [LARGE SCALE GENOMIC DNA]</scope>
    <source>
        <strain evidence="4 5">YL28-9</strain>
    </source>
</reference>
<dbReference type="EMBL" id="PYLS01000005">
    <property type="protein sequence ID" value="PST83377.1"/>
    <property type="molecule type" value="Genomic_DNA"/>
</dbReference>
<evidence type="ECO:0000256" key="1">
    <source>
        <dbReference type="ARBA" id="ARBA00022676"/>
    </source>
</evidence>
<name>A0A2T3HLR1_9SPHI</name>
<dbReference type="Gene3D" id="3.90.550.10">
    <property type="entry name" value="Spore Coat Polysaccharide Biosynthesis Protein SpsA, Chain A"/>
    <property type="match status" value="1"/>
</dbReference>
<dbReference type="AlphaFoldDB" id="A0A2T3HLR1"/>
<evidence type="ECO:0000256" key="2">
    <source>
        <dbReference type="ARBA" id="ARBA00022679"/>
    </source>
</evidence>
<comment type="caution">
    <text evidence="4">The sequence shown here is derived from an EMBL/GenBank/DDBJ whole genome shotgun (WGS) entry which is preliminary data.</text>
</comment>
<dbReference type="GO" id="GO:0016757">
    <property type="term" value="F:glycosyltransferase activity"/>
    <property type="evidence" value="ECO:0007669"/>
    <property type="project" value="UniProtKB-KW"/>
</dbReference>
<evidence type="ECO:0000313" key="4">
    <source>
        <dbReference type="EMBL" id="PST83377.1"/>
    </source>
</evidence>
<dbReference type="PANTHER" id="PTHR13778:SF47">
    <property type="entry name" value="LIPOPOLYSACCHARIDE 1,3-GALACTOSYLTRANSFERASE"/>
    <property type="match status" value="1"/>
</dbReference>
<dbReference type="GO" id="GO:0046872">
    <property type="term" value="F:metal ion binding"/>
    <property type="evidence" value="ECO:0007669"/>
    <property type="project" value="UniProtKB-KW"/>
</dbReference>
<dbReference type="Proteomes" id="UP000240912">
    <property type="component" value="Unassembled WGS sequence"/>
</dbReference>
<evidence type="ECO:0000256" key="3">
    <source>
        <dbReference type="ARBA" id="ARBA00022723"/>
    </source>
</evidence>